<gene>
    <name evidence="2" type="ORF">C8A00DRAFT_18047</name>
</gene>
<feature type="compositionally biased region" description="Low complexity" evidence="1">
    <location>
        <begin position="332"/>
        <end position="354"/>
    </location>
</feature>
<organism evidence="2 3">
    <name type="scientific">Chaetomidium leptoderma</name>
    <dbReference type="NCBI Taxonomy" id="669021"/>
    <lineage>
        <taxon>Eukaryota</taxon>
        <taxon>Fungi</taxon>
        <taxon>Dikarya</taxon>
        <taxon>Ascomycota</taxon>
        <taxon>Pezizomycotina</taxon>
        <taxon>Sordariomycetes</taxon>
        <taxon>Sordariomycetidae</taxon>
        <taxon>Sordariales</taxon>
        <taxon>Chaetomiaceae</taxon>
        <taxon>Chaetomidium</taxon>
    </lineage>
</organism>
<proteinExistence type="predicted"/>
<feature type="compositionally biased region" description="Basic residues" evidence="1">
    <location>
        <begin position="527"/>
        <end position="537"/>
    </location>
</feature>
<dbReference type="Proteomes" id="UP001302745">
    <property type="component" value="Unassembled WGS sequence"/>
</dbReference>
<evidence type="ECO:0000313" key="3">
    <source>
        <dbReference type="Proteomes" id="UP001302745"/>
    </source>
</evidence>
<evidence type="ECO:0000313" key="2">
    <source>
        <dbReference type="EMBL" id="KAK4150411.1"/>
    </source>
</evidence>
<evidence type="ECO:0000256" key="1">
    <source>
        <dbReference type="SAM" id="MobiDB-lite"/>
    </source>
</evidence>
<comment type="caution">
    <text evidence="2">The sequence shown here is derived from an EMBL/GenBank/DDBJ whole genome shotgun (WGS) entry which is preliminary data.</text>
</comment>
<dbReference type="EMBL" id="MU857073">
    <property type="protein sequence ID" value="KAK4150411.1"/>
    <property type="molecule type" value="Genomic_DNA"/>
</dbReference>
<feature type="compositionally biased region" description="Pro residues" evidence="1">
    <location>
        <begin position="95"/>
        <end position="108"/>
    </location>
</feature>
<feature type="region of interest" description="Disordered" evidence="1">
    <location>
        <begin position="90"/>
        <end position="124"/>
    </location>
</feature>
<reference evidence="2" key="2">
    <citation type="submission" date="2023-05" db="EMBL/GenBank/DDBJ databases">
        <authorList>
            <consortium name="Lawrence Berkeley National Laboratory"/>
            <person name="Steindorff A."/>
            <person name="Hensen N."/>
            <person name="Bonometti L."/>
            <person name="Westerberg I."/>
            <person name="Brannstrom I.O."/>
            <person name="Guillou S."/>
            <person name="Cros-Aarteil S."/>
            <person name="Calhoun S."/>
            <person name="Haridas S."/>
            <person name="Kuo A."/>
            <person name="Mondo S."/>
            <person name="Pangilinan J."/>
            <person name="Riley R."/>
            <person name="Labutti K."/>
            <person name="Andreopoulos B."/>
            <person name="Lipzen A."/>
            <person name="Chen C."/>
            <person name="Yanf M."/>
            <person name="Daum C."/>
            <person name="Ng V."/>
            <person name="Clum A."/>
            <person name="Ohm R."/>
            <person name="Martin F."/>
            <person name="Silar P."/>
            <person name="Natvig D."/>
            <person name="Lalanne C."/>
            <person name="Gautier V."/>
            <person name="Ament-Velasquez S.L."/>
            <person name="Kruys A."/>
            <person name="Hutchinson M.I."/>
            <person name="Powell A.J."/>
            <person name="Barry K."/>
            <person name="Miller A.N."/>
            <person name="Grigoriev I.V."/>
            <person name="Debuchy R."/>
            <person name="Gladieux P."/>
            <person name="Thoren M.H."/>
            <person name="Johannesson H."/>
        </authorList>
    </citation>
    <scope>NUCLEOTIDE SEQUENCE</scope>
    <source>
        <strain evidence="2">CBS 538.74</strain>
    </source>
</reference>
<dbReference type="AlphaFoldDB" id="A0AAN6ZVI9"/>
<sequence length="549" mass="61264">MRYSERARRAIRARDLVAYSDAELGRYLEEHRLEGGLSGAIGVNVEDPENLPETFIQRLRDWAHNASNAAQAGAVDLNEVNARLFRTAAGHDAPEPAPESAPSPPYGPYLPGRSPTRTPIPPQVGETESYMELVDDGGRPMYPIEIIDDVARDPTAYRHLVRPWSRSADTEMPEWWQIFDTQLGHWQSFRRWQAHNRREGTPSRVEISGRWLVDAAYNVFLHDFRLGSPTYTDASSKLLAQYGFTQTVRFRQGRTQQDKLAEWTEYLTWECAVHHWYAHTIRRGQPAYDKAWKTLVDSDVLRSSDTEENIRGAQCGYALQSERERAERAVQSAESALKAAEKSASSRHGSASARTQTLSMARSRLDEAKKSLRLVQRRNGLIVDFCRATANFEITKQNAKQQEVLIRWVLDEIPRVKAELRGPGGSDTDAIVAHDTGDDQKSAAIGRPKGALKRGCDETLDEELPSKRLKTGGQAADAHKAQSSDSARPPPRRSARIAARQQAQSQPVTLSPTPASLGVPGKANNGPRRRAAGHAVRRGIGQPKRLNRP</sequence>
<reference evidence="2" key="1">
    <citation type="journal article" date="2023" name="Mol. Phylogenet. Evol.">
        <title>Genome-scale phylogeny and comparative genomics of the fungal order Sordariales.</title>
        <authorList>
            <person name="Hensen N."/>
            <person name="Bonometti L."/>
            <person name="Westerberg I."/>
            <person name="Brannstrom I.O."/>
            <person name="Guillou S."/>
            <person name="Cros-Aarteil S."/>
            <person name="Calhoun S."/>
            <person name="Haridas S."/>
            <person name="Kuo A."/>
            <person name="Mondo S."/>
            <person name="Pangilinan J."/>
            <person name="Riley R."/>
            <person name="LaButti K."/>
            <person name="Andreopoulos B."/>
            <person name="Lipzen A."/>
            <person name="Chen C."/>
            <person name="Yan M."/>
            <person name="Daum C."/>
            <person name="Ng V."/>
            <person name="Clum A."/>
            <person name="Steindorff A."/>
            <person name="Ohm R.A."/>
            <person name="Martin F."/>
            <person name="Silar P."/>
            <person name="Natvig D.O."/>
            <person name="Lalanne C."/>
            <person name="Gautier V."/>
            <person name="Ament-Velasquez S.L."/>
            <person name="Kruys A."/>
            <person name="Hutchinson M.I."/>
            <person name="Powell A.J."/>
            <person name="Barry K."/>
            <person name="Miller A.N."/>
            <person name="Grigoriev I.V."/>
            <person name="Debuchy R."/>
            <person name="Gladieux P."/>
            <person name="Hiltunen Thoren M."/>
            <person name="Johannesson H."/>
        </authorList>
    </citation>
    <scope>NUCLEOTIDE SEQUENCE</scope>
    <source>
        <strain evidence="2">CBS 538.74</strain>
    </source>
</reference>
<feature type="compositionally biased region" description="Low complexity" evidence="1">
    <location>
        <begin position="496"/>
        <end position="507"/>
    </location>
</feature>
<feature type="region of interest" description="Disordered" evidence="1">
    <location>
        <begin position="419"/>
        <end position="549"/>
    </location>
</feature>
<feature type="region of interest" description="Disordered" evidence="1">
    <location>
        <begin position="331"/>
        <end position="358"/>
    </location>
</feature>
<keyword evidence="3" id="KW-1185">Reference proteome</keyword>
<accession>A0AAN6ZVI9</accession>
<protein>
    <submittedName>
        <fullName evidence="2">Uncharacterized protein</fullName>
    </submittedName>
</protein>
<name>A0AAN6ZVI9_9PEZI</name>